<accession>A0AA86V1Q4</accession>
<keyword evidence="1" id="KW-0433">Leucine-rich repeat</keyword>
<reference evidence="3" key="1">
    <citation type="submission" date="2023-06" db="EMBL/GenBank/DDBJ databases">
        <authorList>
            <person name="Kurt Z."/>
        </authorList>
    </citation>
    <scope>NUCLEOTIDE SEQUENCE</scope>
</reference>
<keyword evidence="5" id="KW-1185">Reference proteome</keyword>
<keyword evidence="2" id="KW-0677">Repeat</keyword>
<dbReference type="InterPro" id="IPR032675">
    <property type="entry name" value="LRR_dom_sf"/>
</dbReference>
<evidence type="ECO:0000256" key="1">
    <source>
        <dbReference type="ARBA" id="ARBA00022614"/>
    </source>
</evidence>
<evidence type="ECO:0000313" key="4">
    <source>
        <dbReference type="EMBL" id="CAL5988280.1"/>
    </source>
</evidence>
<dbReference type="PANTHER" id="PTHR46652:SF3">
    <property type="entry name" value="LEUCINE-RICH REPEAT-CONTAINING PROTEIN 9"/>
    <property type="match status" value="1"/>
</dbReference>
<name>A0AA86V1Q4_9EUKA</name>
<evidence type="ECO:0000313" key="3">
    <source>
        <dbReference type="EMBL" id="CAI9977214.1"/>
    </source>
</evidence>
<evidence type="ECO:0000256" key="2">
    <source>
        <dbReference type="ARBA" id="ARBA00022737"/>
    </source>
</evidence>
<dbReference type="SUPFAM" id="SSF52058">
    <property type="entry name" value="L domain-like"/>
    <property type="match status" value="1"/>
</dbReference>
<reference evidence="4 5" key="2">
    <citation type="submission" date="2024-07" db="EMBL/GenBank/DDBJ databases">
        <authorList>
            <person name="Akdeniz Z."/>
        </authorList>
    </citation>
    <scope>NUCLEOTIDE SEQUENCE [LARGE SCALE GENOMIC DNA]</scope>
</reference>
<organism evidence="3">
    <name type="scientific">Hexamita inflata</name>
    <dbReference type="NCBI Taxonomy" id="28002"/>
    <lineage>
        <taxon>Eukaryota</taxon>
        <taxon>Metamonada</taxon>
        <taxon>Diplomonadida</taxon>
        <taxon>Hexamitidae</taxon>
        <taxon>Hexamitinae</taxon>
        <taxon>Hexamita</taxon>
    </lineage>
</organism>
<dbReference type="PANTHER" id="PTHR46652">
    <property type="entry name" value="LEUCINE-RICH REPEAT AND IQ DOMAIN-CONTAINING PROTEIN 1-RELATED"/>
    <property type="match status" value="1"/>
</dbReference>
<sequence>MLEVLQFINFNQQESKTLTQEIVRFQKLKELHLEGWKINISPLSQMINITSLVLNRCELRSTEALKLLINLKELHLNLNKGVEITSLQYLTKLTKLSLQSCNLVNIDALRPLSILQELYINDNKIVFIQPIVGLKLLFKLDAGYNCIKDSDLIKHHQNINQYQIDSYEPTYEQLLIANTMKDIQNQITNLRNIYKLANYLQQQNIIFRSKISEGLRIQYSRQVSFIAQAAYLFKQMNHIEGQQ</sequence>
<evidence type="ECO:0000313" key="5">
    <source>
        <dbReference type="Proteomes" id="UP001642409"/>
    </source>
</evidence>
<proteinExistence type="predicted"/>
<gene>
    <name evidence="4" type="ORF">HINF_LOCUS10296</name>
    <name evidence="3" type="ORF">HINF_LOCUS64859</name>
</gene>
<dbReference type="AlphaFoldDB" id="A0AA86V1Q4"/>
<protein>
    <submittedName>
        <fullName evidence="3">Internalin A</fullName>
    </submittedName>
    <submittedName>
        <fullName evidence="4">Internalin_A</fullName>
    </submittedName>
</protein>
<dbReference type="Gene3D" id="3.80.10.10">
    <property type="entry name" value="Ribonuclease Inhibitor"/>
    <property type="match status" value="1"/>
</dbReference>
<dbReference type="EMBL" id="CAXDID020000022">
    <property type="protein sequence ID" value="CAL5988280.1"/>
    <property type="molecule type" value="Genomic_DNA"/>
</dbReference>
<dbReference type="EMBL" id="CATOUU010001177">
    <property type="protein sequence ID" value="CAI9977214.1"/>
    <property type="molecule type" value="Genomic_DNA"/>
</dbReference>
<dbReference type="InterPro" id="IPR050836">
    <property type="entry name" value="SDS22/Internalin_LRR"/>
</dbReference>
<comment type="caution">
    <text evidence="3">The sequence shown here is derived from an EMBL/GenBank/DDBJ whole genome shotgun (WGS) entry which is preliminary data.</text>
</comment>
<dbReference type="Proteomes" id="UP001642409">
    <property type="component" value="Unassembled WGS sequence"/>
</dbReference>